<keyword evidence="12" id="KW-1185">Reference proteome</keyword>
<evidence type="ECO:0000259" key="9">
    <source>
        <dbReference type="Pfam" id="PF00884"/>
    </source>
</evidence>
<dbReference type="Pfam" id="PF08019">
    <property type="entry name" value="EptA_B_N"/>
    <property type="match status" value="1"/>
</dbReference>
<accession>A0A6M2BTJ2</accession>
<comment type="caution">
    <text evidence="11">The sequence shown here is derived from an EMBL/GenBank/DDBJ whole genome shotgun (WGS) entry which is preliminary data.</text>
</comment>
<proteinExistence type="predicted"/>
<sequence length="564" mass="61829">MSSEQAGTPAPKPSGLQLPRGRLGTNALLLLVALYFVLTQNLPFWRHIAEVLPPGLRFANLYLLACLFVALFTMQLLIIAPLSARPILKPMLIIVLLLAAVCSYFMNTFGVVIDKAMIANALQTDRREAGELLGLPLLWHLLWAGVLPAVLVARVQIVNGSGGRLKALLLRVLLVFAAVALLLAMIASNYKAISLWGRQNREVRVYATPSYPVYSAFAQLTAQFKSKTPKHITPIGTDATRAPSASGKPRVVVLVVGETARAANFQLDGYDRQTTPELAAIDSVVSFTDVHSCGTATAVSVPCMFSRLDRAQFSDRKADAQENLLDVLQRTGVQVLWRDNNSDSKGVAVRVPYVDFRNHQMPGLCTSDSCFDEVLLDGLDSMLADTRGDRIVVLHLLGSHGPSYYRRYPPAFRRFTPDCAQDDVQSCSRDTIVNAYDNTLLYTDHVLAELIGMLQRHEAQIAPTLLYLSDHGESLGENGLYLHGMPYAFAPEEQTHIPLVLWSPELDAQCLRARRDQAYSQDNLFDTVLGLFDVHTSIYRPDADMTRGCGAAPAAASDSPAAKP</sequence>
<keyword evidence="4 11" id="KW-0808">Transferase</keyword>
<evidence type="ECO:0000256" key="6">
    <source>
        <dbReference type="ARBA" id="ARBA00022989"/>
    </source>
</evidence>
<keyword evidence="3" id="KW-0997">Cell inner membrane</keyword>
<dbReference type="InterPro" id="IPR012549">
    <property type="entry name" value="EptA-like_N"/>
</dbReference>
<dbReference type="Proteomes" id="UP000472676">
    <property type="component" value="Unassembled WGS sequence"/>
</dbReference>
<evidence type="ECO:0000256" key="1">
    <source>
        <dbReference type="ARBA" id="ARBA00004429"/>
    </source>
</evidence>
<feature type="domain" description="Phosphoethanolamine transferase N-terminal" evidence="10">
    <location>
        <begin position="72"/>
        <end position="221"/>
    </location>
</feature>
<evidence type="ECO:0000313" key="12">
    <source>
        <dbReference type="Proteomes" id="UP000472676"/>
    </source>
</evidence>
<keyword evidence="6 8" id="KW-1133">Transmembrane helix</keyword>
<evidence type="ECO:0000313" key="11">
    <source>
        <dbReference type="EMBL" id="NGY05982.1"/>
    </source>
</evidence>
<feature type="domain" description="Sulfatase N-terminal" evidence="9">
    <location>
        <begin position="251"/>
        <end position="534"/>
    </location>
</feature>
<keyword evidence="7 8" id="KW-0472">Membrane</keyword>
<feature type="transmembrane region" description="Helical" evidence="8">
    <location>
        <begin position="92"/>
        <end position="113"/>
    </location>
</feature>
<evidence type="ECO:0000256" key="4">
    <source>
        <dbReference type="ARBA" id="ARBA00022679"/>
    </source>
</evidence>
<dbReference type="GO" id="GO:0016776">
    <property type="term" value="F:phosphotransferase activity, phosphate group as acceptor"/>
    <property type="evidence" value="ECO:0007669"/>
    <property type="project" value="TreeGrafter"/>
</dbReference>
<dbReference type="Pfam" id="PF00884">
    <property type="entry name" value="Sulfatase"/>
    <property type="match status" value="1"/>
</dbReference>
<evidence type="ECO:0000256" key="3">
    <source>
        <dbReference type="ARBA" id="ARBA00022519"/>
    </source>
</evidence>
<dbReference type="GO" id="GO:0005886">
    <property type="term" value="C:plasma membrane"/>
    <property type="evidence" value="ECO:0007669"/>
    <property type="project" value="UniProtKB-SubCell"/>
</dbReference>
<dbReference type="RefSeq" id="WP_166258562.1">
    <property type="nucleotide sequence ID" value="NZ_JAAMOW010000007.1"/>
</dbReference>
<keyword evidence="5 8" id="KW-0812">Transmembrane</keyword>
<reference evidence="11 12" key="1">
    <citation type="journal article" date="2014" name="Int. J. Syst. Evol. Microbiol.">
        <title>Solimonas terrae sp. nov., isolated from soil.</title>
        <authorList>
            <person name="Kim S.J."/>
            <person name="Moon J.Y."/>
            <person name="Weon H.Y."/>
            <person name="Ahn J.H."/>
            <person name="Chen W.M."/>
            <person name="Kwon S.W."/>
        </authorList>
    </citation>
    <scope>NUCLEOTIDE SEQUENCE [LARGE SCALE GENOMIC DNA]</scope>
    <source>
        <strain evidence="11 12">KIS83-12</strain>
    </source>
</reference>
<dbReference type="AlphaFoldDB" id="A0A6M2BTJ2"/>
<dbReference type="NCBIfam" id="NF028537">
    <property type="entry name" value="P_eth_NH2_trans"/>
    <property type="match status" value="1"/>
</dbReference>
<dbReference type="InterPro" id="IPR000917">
    <property type="entry name" value="Sulfatase_N"/>
</dbReference>
<organism evidence="11 12">
    <name type="scientific">Solimonas terrae</name>
    <dbReference type="NCBI Taxonomy" id="1396819"/>
    <lineage>
        <taxon>Bacteria</taxon>
        <taxon>Pseudomonadati</taxon>
        <taxon>Pseudomonadota</taxon>
        <taxon>Gammaproteobacteria</taxon>
        <taxon>Nevskiales</taxon>
        <taxon>Nevskiaceae</taxon>
        <taxon>Solimonas</taxon>
    </lineage>
</organism>
<feature type="transmembrane region" description="Helical" evidence="8">
    <location>
        <begin position="21"/>
        <end position="38"/>
    </location>
</feature>
<dbReference type="InterPro" id="IPR040423">
    <property type="entry name" value="PEA_transferase"/>
</dbReference>
<feature type="transmembrane region" description="Helical" evidence="8">
    <location>
        <begin position="133"/>
        <end position="155"/>
    </location>
</feature>
<dbReference type="PANTHER" id="PTHR30443:SF0">
    <property type="entry name" value="PHOSPHOETHANOLAMINE TRANSFERASE EPTA"/>
    <property type="match status" value="1"/>
</dbReference>
<dbReference type="InterPro" id="IPR058130">
    <property type="entry name" value="PEA_transf_C"/>
</dbReference>
<feature type="transmembrane region" description="Helical" evidence="8">
    <location>
        <begin position="58"/>
        <end position="80"/>
    </location>
</feature>
<dbReference type="InterPro" id="IPR017850">
    <property type="entry name" value="Alkaline_phosphatase_core_sf"/>
</dbReference>
<dbReference type="CDD" id="cd16017">
    <property type="entry name" value="LptA"/>
    <property type="match status" value="1"/>
</dbReference>
<dbReference type="PANTHER" id="PTHR30443">
    <property type="entry name" value="INNER MEMBRANE PROTEIN"/>
    <property type="match status" value="1"/>
</dbReference>
<dbReference type="SUPFAM" id="SSF53649">
    <property type="entry name" value="Alkaline phosphatase-like"/>
    <property type="match status" value="1"/>
</dbReference>
<dbReference type="GO" id="GO:0009244">
    <property type="term" value="P:lipopolysaccharide core region biosynthetic process"/>
    <property type="evidence" value="ECO:0007669"/>
    <property type="project" value="TreeGrafter"/>
</dbReference>
<dbReference type="Gene3D" id="3.40.720.10">
    <property type="entry name" value="Alkaline Phosphatase, subunit A"/>
    <property type="match status" value="1"/>
</dbReference>
<evidence type="ECO:0000256" key="5">
    <source>
        <dbReference type="ARBA" id="ARBA00022692"/>
    </source>
</evidence>
<name>A0A6M2BTJ2_9GAMM</name>
<evidence type="ECO:0000259" key="10">
    <source>
        <dbReference type="Pfam" id="PF08019"/>
    </source>
</evidence>
<evidence type="ECO:0000256" key="8">
    <source>
        <dbReference type="SAM" id="Phobius"/>
    </source>
</evidence>
<feature type="transmembrane region" description="Helical" evidence="8">
    <location>
        <begin position="167"/>
        <end position="187"/>
    </location>
</feature>
<comment type="subcellular location">
    <subcellularLocation>
        <location evidence="1">Cell inner membrane</location>
        <topology evidence="1">Multi-pass membrane protein</topology>
    </subcellularLocation>
</comment>
<evidence type="ECO:0000256" key="7">
    <source>
        <dbReference type="ARBA" id="ARBA00023136"/>
    </source>
</evidence>
<dbReference type="EMBL" id="JAAMOW010000007">
    <property type="protein sequence ID" value="NGY05982.1"/>
    <property type="molecule type" value="Genomic_DNA"/>
</dbReference>
<gene>
    <name evidence="11" type="ORF">G7Y85_14500</name>
</gene>
<protein>
    <submittedName>
        <fullName evidence="11">Phosphoethanolamine--lipid A transferase</fullName>
    </submittedName>
</protein>
<keyword evidence="2" id="KW-1003">Cell membrane</keyword>
<evidence type="ECO:0000256" key="2">
    <source>
        <dbReference type="ARBA" id="ARBA00022475"/>
    </source>
</evidence>